<accession>A0A016SMS8</accession>
<evidence type="ECO:0000313" key="1">
    <source>
        <dbReference type="EMBL" id="EYB91647.1"/>
    </source>
</evidence>
<organism evidence="1 2">
    <name type="scientific">Ancylostoma ceylanicum</name>
    <dbReference type="NCBI Taxonomy" id="53326"/>
    <lineage>
        <taxon>Eukaryota</taxon>
        <taxon>Metazoa</taxon>
        <taxon>Ecdysozoa</taxon>
        <taxon>Nematoda</taxon>
        <taxon>Chromadorea</taxon>
        <taxon>Rhabditida</taxon>
        <taxon>Rhabditina</taxon>
        <taxon>Rhabditomorpha</taxon>
        <taxon>Strongyloidea</taxon>
        <taxon>Ancylostomatidae</taxon>
        <taxon>Ancylostomatinae</taxon>
        <taxon>Ancylostoma</taxon>
    </lineage>
</organism>
<reference evidence="2" key="1">
    <citation type="journal article" date="2015" name="Nat. Genet.">
        <title>The genome and transcriptome of the zoonotic hookworm Ancylostoma ceylanicum identify infection-specific gene families.</title>
        <authorList>
            <person name="Schwarz E.M."/>
            <person name="Hu Y."/>
            <person name="Antoshechkin I."/>
            <person name="Miller M.M."/>
            <person name="Sternberg P.W."/>
            <person name="Aroian R.V."/>
        </authorList>
    </citation>
    <scope>NUCLEOTIDE SEQUENCE</scope>
    <source>
        <strain evidence="2">HY135</strain>
    </source>
</reference>
<keyword evidence="2" id="KW-1185">Reference proteome</keyword>
<evidence type="ECO:0000313" key="2">
    <source>
        <dbReference type="Proteomes" id="UP000024635"/>
    </source>
</evidence>
<comment type="caution">
    <text evidence="1">The sequence shown here is derived from an EMBL/GenBank/DDBJ whole genome shotgun (WGS) entry which is preliminary data.</text>
</comment>
<dbReference type="EMBL" id="JARK01001539">
    <property type="protein sequence ID" value="EYB91647.1"/>
    <property type="molecule type" value="Genomic_DNA"/>
</dbReference>
<dbReference type="Proteomes" id="UP000024635">
    <property type="component" value="Unassembled WGS sequence"/>
</dbReference>
<dbReference type="AlphaFoldDB" id="A0A016SMS8"/>
<protein>
    <submittedName>
        <fullName evidence="1">Uncharacterized protein</fullName>
    </submittedName>
</protein>
<sequence length="102" mass="11754">MLLSYDSTCTVAFEIPYFWRISWRAAVTVDSACSDESERRALNQEVAIFNMDDRVVKITFKIFTSKESPLAADHNDIRDSIQNFPKTHIRIETLRSLGAEPR</sequence>
<proteinExistence type="predicted"/>
<name>A0A016SMS8_9BILA</name>
<gene>
    <name evidence="1" type="primary">Acey_s0203.g1811</name>
    <name evidence="1" type="ORF">Y032_0203g1811</name>
</gene>